<name>A0ABT7DMF5_9ACTN</name>
<feature type="domain" description="Cysteine-rich" evidence="1">
    <location>
        <begin position="187"/>
        <end position="268"/>
    </location>
</feature>
<evidence type="ECO:0000259" key="1">
    <source>
        <dbReference type="Pfam" id="PF02754"/>
    </source>
</evidence>
<reference evidence="2 3" key="1">
    <citation type="submission" date="2023-05" db="EMBL/GenBank/DDBJ databases">
        <title>Gordonibacter KGMB12511T sp. nov., isolated from faeces of healthy Korean.</title>
        <authorList>
            <person name="Kim H.S."/>
            <person name="Kim J.-S."/>
            <person name="Suh M.K."/>
            <person name="Eom M.K."/>
            <person name="Do H.E."/>
            <person name="Lee J.-S."/>
        </authorList>
    </citation>
    <scope>NUCLEOTIDE SEQUENCE [LARGE SCALE GENOMIC DNA]</scope>
    <source>
        <strain evidence="2 3">KGMB12511</strain>
    </source>
</reference>
<dbReference type="RefSeq" id="WP_283832057.1">
    <property type="nucleotide sequence ID" value="NZ_JASJEU010000014.1"/>
</dbReference>
<dbReference type="EMBL" id="JASJEU010000014">
    <property type="protein sequence ID" value="MDJ1650713.1"/>
    <property type="molecule type" value="Genomic_DNA"/>
</dbReference>
<accession>A0ABT7DMF5</accession>
<dbReference type="Pfam" id="PF02754">
    <property type="entry name" value="CCG"/>
    <property type="match status" value="2"/>
</dbReference>
<gene>
    <name evidence="2" type="ORF">QNJ86_07855</name>
</gene>
<comment type="caution">
    <text evidence="2">The sequence shown here is derived from an EMBL/GenBank/DDBJ whole genome shotgun (WGS) entry which is preliminary data.</text>
</comment>
<evidence type="ECO:0000313" key="2">
    <source>
        <dbReference type="EMBL" id="MDJ1650713.1"/>
    </source>
</evidence>
<evidence type="ECO:0000313" key="3">
    <source>
        <dbReference type="Proteomes" id="UP001232750"/>
    </source>
</evidence>
<keyword evidence="3" id="KW-1185">Reference proteome</keyword>
<dbReference type="InterPro" id="IPR004017">
    <property type="entry name" value="Cys_rich_dom"/>
</dbReference>
<dbReference type="Proteomes" id="UP001232750">
    <property type="component" value="Unassembled WGS sequence"/>
</dbReference>
<feature type="domain" description="Cysteine-rich" evidence="1">
    <location>
        <begin position="41"/>
        <end position="121"/>
    </location>
</feature>
<sequence length="340" mass="35481">MDEYAFDDVLTGGTVTFAGLRLGAAVSAGVDAGAPRRCATLFFPGCSLLNYALPLVQSVYDLLREADVVEGISLLCCGKILSFEPDGANVRAAFEDELRDHVAAAGVERIVAACPNCVAALSAALAADERTAHVQVVALPGELAKLGYRIDAEVARRMLGDGVKAYAAAGCGAGAAATAGDDLKFCVHDSCPDRESGAFADGVRALLPPELVVEAAHIRKKSFCCGSLLRAAGKFDAADKQARRHGEEAVEVQAAGIVTACVSCAFQLSMAQTAVPVFHYLELLYDWRVDWRGADQYMKLRFLFDEPDEAGSGRAYAGLAGEAADAAGAAAKANGEGEAR</sequence>
<proteinExistence type="predicted"/>
<organism evidence="2 3">
    <name type="scientific">Gordonibacter faecis</name>
    <dbReference type="NCBI Taxonomy" id="3047475"/>
    <lineage>
        <taxon>Bacteria</taxon>
        <taxon>Bacillati</taxon>
        <taxon>Actinomycetota</taxon>
        <taxon>Coriobacteriia</taxon>
        <taxon>Eggerthellales</taxon>
        <taxon>Eggerthellaceae</taxon>
        <taxon>Gordonibacter</taxon>
    </lineage>
</organism>
<protein>
    <submittedName>
        <fullName evidence="2">Heterodisulfide reductase-related iron-sulfur binding cluster</fullName>
    </submittedName>
</protein>